<proteinExistence type="inferred from homology"/>
<feature type="transmembrane region" description="Helical" evidence="7">
    <location>
        <begin position="92"/>
        <end position="113"/>
    </location>
</feature>
<dbReference type="EMBL" id="CP104067">
    <property type="protein sequence ID" value="WAH42080.1"/>
    <property type="molecule type" value="Genomic_DNA"/>
</dbReference>
<dbReference type="PANTHER" id="PTHR30193:SF1">
    <property type="entry name" value="ABC TRANSPORTER PERMEASE PROTEIN YESP-RELATED"/>
    <property type="match status" value="1"/>
</dbReference>
<feature type="transmembrane region" description="Helical" evidence="7">
    <location>
        <begin position="31"/>
        <end position="56"/>
    </location>
</feature>
<evidence type="ECO:0000313" key="9">
    <source>
        <dbReference type="EMBL" id="WAH42080.1"/>
    </source>
</evidence>
<evidence type="ECO:0000256" key="2">
    <source>
        <dbReference type="ARBA" id="ARBA00022448"/>
    </source>
</evidence>
<comment type="similarity">
    <text evidence="7">Belongs to the binding-protein-dependent transport system permease family.</text>
</comment>
<sequence length="313" mass="35696">MSYSNEAMALKRPRKRIQVNRARLRRNRITGWLFISPWVIGFLAFALFPFLASLYYSFTNYDIISSPQWIGLKNYSNLMHDPLFWHSLYNTLYYTIFSVPLSTIVALGIALLLNMNVRGLTIYRTVFYLPAIVPFVASSVLWIWLFNPSFGFLDALLRAVGLPAPGWLYSVHWVKPSLILMSLWGVGQTVVIYLAGLQGVSKDLYEAAIIEGANAWQRSIKITIPMISPVILFNVIMGLIGSFQFFTQAYVMTQGGPDNASMFFALYLYQQAFQYLHLGYASAMAWLLFVLILVVTVLVYRGSSKWVYYGSEQ</sequence>
<evidence type="ECO:0000256" key="5">
    <source>
        <dbReference type="ARBA" id="ARBA00022989"/>
    </source>
</evidence>
<dbReference type="SUPFAM" id="SSF160964">
    <property type="entry name" value="MalF N-terminal region-like"/>
    <property type="match status" value="1"/>
</dbReference>
<evidence type="ECO:0000313" key="10">
    <source>
        <dbReference type="Proteomes" id="UP001164761"/>
    </source>
</evidence>
<feature type="transmembrane region" description="Helical" evidence="7">
    <location>
        <begin position="125"/>
        <end position="145"/>
    </location>
</feature>
<dbReference type="InterPro" id="IPR051393">
    <property type="entry name" value="ABC_transporter_permease"/>
</dbReference>
<name>A0ABY6ZJJ5_9BACL</name>
<dbReference type="PROSITE" id="PS50928">
    <property type="entry name" value="ABC_TM1"/>
    <property type="match status" value="1"/>
</dbReference>
<evidence type="ECO:0000256" key="4">
    <source>
        <dbReference type="ARBA" id="ARBA00022692"/>
    </source>
</evidence>
<protein>
    <submittedName>
        <fullName evidence="9">Sugar ABC transporter permease</fullName>
    </submittedName>
</protein>
<keyword evidence="10" id="KW-1185">Reference proteome</keyword>
<feature type="transmembrane region" description="Helical" evidence="7">
    <location>
        <begin position="230"/>
        <end position="252"/>
    </location>
</feature>
<evidence type="ECO:0000256" key="6">
    <source>
        <dbReference type="ARBA" id="ARBA00023136"/>
    </source>
</evidence>
<dbReference type="CDD" id="cd06261">
    <property type="entry name" value="TM_PBP2"/>
    <property type="match status" value="1"/>
</dbReference>
<feature type="transmembrane region" description="Helical" evidence="7">
    <location>
        <begin position="272"/>
        <end position="300"/>
    </location>
</feature>
<keyword evidence="3" id="KW-1003">Cell membrane</keyword>
<gene>
    <name evidence="9" type="ORF">NZD89_00730</name>
</gene>
<dbReference type="Pfam" id="PF00528">
    <property type="entry name" value="BPD_transp_1"/>
    <property type="match status" value="1"/>
</dbReference>
<dbReference type="PANTHER" id="PTHR30193">
    <property type="entry name" value="ABC TRANSPORTER PERMEASE PROTEIN"/>
    <property type="match status" value="1"/>
</dbReference>
<reference evidence="9" key="1">
    <citation type="submission" date="2022-08" db="EMBL/GenBank/DDBJ databases">
        <title>Alicyclobacillus fastidiosus DSM 17978, complete genome.</title>
        <authorList>
            <person name="Wang Q."/>
            <person name="Cai R."/>
            <person name="Wang Z."/>
        </authorList>
    </citation>
    <scope>NUCLEOTIDE SEQUENCE</scope>
    <source>
        <strain evidence="9">DSM 17978</strain>
    </source>
</reference>
<keyword evidence="5 7" id="KW-1133">Transmembrane helix</keyword>
<dbReference type="RefSeq" id="WP_268005974.1">
    <property type="nucleotide sequence ID" value="NZ_BSUT01000001.1"/>
</dbReference>
<evidence type="ECO:0000259" key="8">
    <source>
        <dbReference type="PROSITE" id="PS50928"/>
    </source>
</evidence>
<evidence type="ECO:0000256" key="7">
    <source>
        <dbReference type="RuleBase" id="RU363032"/>
    </source>
</evidence>
<comment type="subcellular location">
    <subcellularLocation>
        <location evidence="1 7">Cell membrane</location>
        <topology evidence="1 7">Multi-pass membrane protein</topology>
    </subcellularLocation>
</comment>
<accession>A0ABY6ZJJ5</accession>
<keyword evidence="6 7" id="KW-0472">Membrane</keyword>
<dbReference type="InterPro" id="IPR035906">
    <property type="entry name" value="MetI-like_sf"/>
</dbReference>
<feature type="domain" description="ABC transmembrane type-1" evidence="8">
    <location>
        <begin position="88"/>
        <end position="299"/>
    </location>
</feature>
<organism evidence="9 10">
    <name type="scientific">Alicyclobacillus fastidiosus</name>
    <dbReference type="NCBI Taxonomy" id="392011"/>
    <lineage>
        <taxon>Bacteria</taxon>
        <taxon>Bacillati</taxon>
        <taxon>Bacillota</taxon>
        <taxon>Bacilli</taxon>
        <taxon>Bacillales</taxon>
        <taxon>Alicyclobacillaceae</taxon>
        <taxon>Alicyclobacillus</taxon>
    </lineage>
</organism>
<keyword evidence="2 7" id="KW-0813">Transport</keyword>
<dbReference type="Proteomes" id="UP001164761">
    <property type="component" value="Chromosome"/>
</dbReference>
<evidence type="ECO:0000256" key="3">
    <source>
        <dbReference type="ARBA" id="ARBA00022475"/>
    </source>
</evidence>
<evidence type="ECO:0000256" key="1">
    <source>
        <dbReference type="ARBA" id="ARBA00004651"/>
    </source>
</evidence>
<feature type="transmembrane region" description="Helical" evidence="7">
    <location>
        <begin position="177"/>
        <end position="196"/>
    </location>
</feature>
<dbReference type="InterPro" id="IPR000515">
    <property type="entry name" value="MetI-like"/>
</dbReference>
<dbReference type="SUPFAM" id="SSF161098">
    <property type="entry name" value="MetI-like"/>
    <property type="match status" value="1"/>
</dbReference>
<dbReference type="Gene3D" id="1.10.3720.10">
    <property type="entry name" value="MetI-like"/>
    <property type="match status" value="1"/>
</dbReference>
<keyword evidence="4 7" id="KW-0812">Transmembrane</keyword>